<feature type="region of interest" description="Disordered" evidence="2">
    <location>
        <begin position="1804"/>
        <end position="1838"/>
    </location>
</feature>
<feature type="region of interest" description="Disordered" evidence="2">
    <location>
        <begin position="1487"/>
        <end position="1544"/>
    </location>
</feature>
<gene>
    <name evidence="3" type="ORF">V5799_007941</name>
</gene>
<feature type="compositionally biased region" description="Basic and acidic residues" evidence="2">
    <location>
        <begin position="3182"/>
        <end position="3199"/>
    </location>
</feature>
<feature type="compositionally biased region" description="Basic and acidic residues" evidence="2">
    <location>
        <begin position="246"/>
        <end position="259"/>
    </location>
</feature>
<feature type="compositionally biased region" description="Basic and acidic residues" evidence="2">
    <location>
        <begin position="2116"/>
        <end position="2128"/>
    </location>
</feature>
<feature type="region of interest" description="Disordered" evidence="2">
    <location>
        <begin position="353"/>
        <end position="410"/>
    </location>
</feature>
<feature type="compositionally biased region" description="Polar residues" evidence="2">
    <location>
        <begin position="1324"/>
        <end position="1333"/>
    </location>
</feature>
<feature type="compositionally biased region" description="Basic and acidic residues" evidence="2">
    <location>
        <begin position="1382"/>
        <end position="1395"/>
    </location>
</feature>
<keyword evidence="4" id="KW-1185">Reference proteome</keyword>
<feature type="region of interest" description="Disordered" evidence="2">
    <location>
        <begin position="1288"/>
        <end position="1344"/>
    </location>
</feature>
<comment type="caution">
    <text evidence="3">The sequence shown here is derived from an EMBL/GenBank/DDBJ whole genome shotgun (WGS) entry which is preliminary data.</text>
</comment>
<feature type="region of interest" description="Disordered" evidence="2">
    <location>
        <begin position="2476"/>
        <end position="2496"/>
    </location>
</feature>
<feature type="compositionally biased region" description="Low complexity" evidence="2">
    <location>
        <begin position="34"/>
        <end position="45"/>
    </location>
</feature>
<evidence type="ECO:0000313" key="3">
    <source>
        <dbReference type="EMBL" id="KAK8785689.1"/>
    </source>
</evidence>
<feature type="region of interest" description="Disordered" evidence="2">
    <location>
        <begin position="1382"/>
        <end position="1462"/>
    </location>
</feature>
<evidence type="ECO:0000256" key="1">
    <source>
        <dbReference type="SAM" id="Coils"/>
    </source>
</evidence>
<feature type="region of interest" description="Disordered" evidence="2">
    <location>
        <begin position="2957"/>
        <end position="3200"/>
    </location>
</feature>
<feature type="compositionally biased region" description="Basic and acidic residues" evidence="2">
    <location>
        <begin position="2020"/>
        <end position="2030"/>
    </location>
</feature>
<feature type="compositionally biased region" description="Basic and acidic residues" evidence="2">
    <location>
        <begin position="2481"/>
        <end position="2495"/>
    </location>
</feature>
<feature type="compositionally biased region" description="Basic and acidic residues" evidence="2">
    <location>
        <begin position="1510"/>
        <end position="1523"/>
    </location>
</feature>
<reference evidence="3 4" key="1">
    <citation type="journal article" date="2023" name="Arcadia Sci">
        <title>De novo assembly of a long-read Amblyomma americanum tick genome.</title>
        <authorList>
            <person name="Chou S."/>
            <person name="Poskanzer K.E."/>
            <person name="Rollins M."/>
            <person name="Thuy-Boun P.S."/>
        </authorList>
    </citation>
    <scope>NUCLEOTIDE SEQUENCE [LARGE SCALE GENOMIC DNA]</scope>
    <source>
        <strain evidence="3">F_SG_1</strain>
        <tissue evidence="3">Salivary glands</tissue>
    </source>
</reference>
<feature type="compositionally biased region" description="Basic and acidic residues" evidence="2">
    <location>
        <begin position="737"/>
        <end position="764"/>
    </location>
</feature>
<evidence type="ECO:0000256" key="2">
    <source>
        <dbReference type="SAM" id="MobiDB-lite"/>
    </source>
</evidence>
<feature type="compositionally biased region" description="Polar residues" evidence="2">
    <location>
        <begin position="557"/>
        <end position="582"/>
    </location>
</feature>
<feature type="compositionally biased region" description="Polar residues" evidence="2">
    <location>
        <begin position="3037"/>
        <end position="3046"/>
    </location>
</feature>
<feature type="region of interest" description="Disordered" evidence="2">
    <location>
        <begin position="1625"/>
        <end position="1655"/>
    </location>
</feature>
<feature type="compositionally biased region" description="Basic and acidic residues" evidence="2">
    <location>
        <begin position="2218"/>
        <end position="2232"/>
    </location>
</feature>
<feature type="compositionally biased region" description="Basic and acidic residues" evidence="2">
    <location>
        <begin position="2429"/>
        <end position="2440"/>
    </location>
</feature>
<feature type="region of interest" description="Disordered" evidence="2">
    <location>
        <begin position="2872"/>
        <end position="2914"/>
    </location>
</feature>
<feature type="compositionally biased region" description="Polar residues" evidence="2">
    <location>
        <begin position="2056"/>
        <end position="2067"/>
    </location>
</feature>
<accession>A0AAQ4FEN5</accession>
<feature type="compositionally biased region" description="Low complexity" evidence="2">
    <location>
        <begin position="1964"/>
        <end position="1982"/>
    </location>
</feature>
<feature type="compositionally biased region" description="Low complexity" evidence="2">
    <location>
        <begin position="2323"/>
        <end position="2336"/>
    </location>
</feature>
<feature type="coiled-coil region" evidence="1">
    <location>
        <begin position="3352"/>
        <end position="3421"/>
    </location>
</feature>
<feature type="compositionally biased region" description="Basic residues" evidence="2">
    <location>
        <begin position="1"/>
        <end position="10"/>
    </location>
</feature>
<feature type="region of interest" description="Disordered" evidence="2">
    <location>
        <begin position="2662"/>
        <end position="2719"/>
    </location>
</feature>
<feature type="compositionally biased region" description="Basic and acidic residues" evidence="2">
    <location>
        <begin position="1627"/>
        <end position="1643"/>
    </location>
</feature>
<feature type="compositionally biased region" description="Basic and acidic residues" evidence="2">
    <location>
        <begin position="2675"/>
        <end position="2693"/>
    </location>
</feature>
<evidence type="ECO:0000313" key="4">
    <source>
        <dbReference type="Proteomes" id="UP001321473"/>
    </source>
</evidence>
<feature type="region of interest" description="Disordered" evidence="2">
    <location>
        <begin position="3438"/>
        <end position="3462"/>
    </location>
</feature>
<feature type="region of interest" description="Disordered" evidence="2">
    <location>
        <begin position="1868"/>
        <end position="2141"/>
    </location>
</feature>
<feature type="compositionally biased region" description="Acidic residues" evidence="2">
    <location>
        <begin position="353"/>
        <end position="364"/>
    </location>
</feature>
<feature type="compositionally biased region" description="Polar residues" evidence="2">
    <location>
        <begin position="2009"/>
        <end position="2019"/>
    </location>
</feature>
<feature type="compositionally biased region" description="Basic and acidic residues" evidence="2">
    <location>
        <begin position="2369"/>
        <end position="2378"/>
    </location>
</feature>
<feature type="compositionally biased region" description="Basic and acidic residues" evidence="2">
    <location>
        <begin position="1413"/>
        <end position="1426"/>
    </location>
</feature>
<feature type="region of interest" description="Disordered" evidence="2">
    <location>
        <begin position="714"/>
        <end position="764"/>
    </location>
</feature>
<feature type="region of interest" description="Disordered" evidence="2">
    <location>
        <begin position="495"/>
        <end position="611"/>
    </location>
</feature>
<feature type="compositionally biased region" description="Basic and acidic residues" evidence="2">
    <location>
        <begin position="2409"/>
        <end position="2419"/>
    </location>
</feature>
<feature type="compositionally biased region" description="Polar residues" evidence="2">
    <location>
        <begin position="3072"/>
        <end position="3083"/>
    </location>
</feature>
<keyword evidence="1" id="KW-0175">Coiled coil</keyword>
<feature type="compositionally biased region" description="Basic and acidic residues" evidence="2">
    <location>
        <begin position="2284"/>
        <end position="2306"/>
    </location>
</feature>
<feature type="compositionally biased region" description="Polar residues" evidence="2">
    <location>
        <begin position="1646"/>
        <end position="1655"/>
    </location>
</feature>
<feature type="compositionally biased region" description="Basic and acidic residues" evidence="2">
    <location>
        <begin position="531"/>
        <end position="552"/>
    </location>
</feature>
<dbReference type="EMBL" id="JARKHS020003316">
    <property type="protein sequence ID" value="KAK8785689.1"/>
    <property type="molecule type" value="Genomic_DNA"/>
</dbReference>
<feature type="region of interest" description="Disordered" evidence="2">
    <location>
        <begin position="1"/>
        <end position="67"/>
    </location>
</feature>
<sequence>MRSVHWRTTRRPSSVWVGRGLQPVPEESAPNGTQADSGQDDSAAAVKPPDQRLSHADNVASNKATPTDRQFRSWSFDDVHVTAERPLDGVSEKEYRIWFPRAEVADGDPTGRASSDWRTFREYRYTECSREGLLEKSLSVEQVHSGGKDSPTADAQQPAFPFHCVTCSINDEDGSAKLGGGTCRILSSTKSQLYREHRGRLLSRLEDDISSAVLLPKTEQKPKLSRASGETGREEGEESECQTQSEKIELAGSRDDAKRGAAAVSLPKEGAVSTSAEHSLSGDENEPIYVPGSAGFQDTSLVSEDDDFDDRKCTYVKVDSVDAEVVQGGRVGKETVIGGPSLDDLGYIAEEPEDEIEESVDDDPGNNRFPGALTERADQEFKTKRTSSSELESRHQEHISSQSSIKEELSAAGERTDASICAINGQYSAVLVALGDPAVKASSEAGDLSKRIVGIKEDSSIQEQHAEKEAHSPREANGVTHHVLANTFWPPPFGHSLSDADASERSSETSSVRPMISFQDEIVPSANTRGESVDEERTNTAVEIESKKESGLGRRQSLATSEGTIQDLFSSKVSTQGASNVISRADEENDEATENDATRHEDSIEDSKESAKGLSAFISDSLVSKDASDKVESSTANEITQLRENAARVVETADCREDLQKRLDFAVIESSEVLEVSPLSHHDEVQKLSKRWESVASEGTCVLELKEHLGETAETISSSVSDSLTQATVPDVETGVDDQKDKNQAENSAEREKNNTQRSEKQHPEILAINKFERLQENISDFSVVYTSTKRLGDEHHKSTYLTDAKENALAIQERRLAAVNNPITINDATRDTTAKVQEEGEDQPDNANARLNVNDWPGNAPKIPLEDTPEAPILKENNVQRLSILKRVTGVEEYVRETVEVVSSTLTNSLSEKIIVGDEPLRIVKDSAKEEENLIETELHILKVDSNEVTEGMLAKTIHEVSEVETAHDVQSFEESTALPQGTASAVANEESLDCMVNVSHSLPTDSHLLIDFGNPSVQDKENAEATEAAHGGPVAMKSTEQDALYFNPPTSNVVLFEESLSASIEPGMLRDVIALTKIDDATSVDASLQDDNDQGFESLPCDQALEPEDSNEAEIKDDKQEPQVGDSNNKNVDNLATLLDDLIGGEDAKLISSSEVRSTIADTTGHYKEPSFTQRLQTHNVASTGHYDRQETSGQDAEGRPVEGGERMASASNADDGTVQKAQEAPESKHVEGIFRAPDEASNSDEIENFCDASKDIAHEGPEDSVSKKLQYFINVPSEDVALRKHEELHEQGDKSAQTEVPEDFATEESASQGKNKATCVSMDTSASKTVESAEATSGETTGLVTGTEVASTVQPEDIKTFGAELIIFDDIVALDQSRESYEETTSRQETAEKLVSTRPPLVNGEGSEVAETHADASVDKEPEISEPAEANEHGETEDVDNASEELTDSNLDETKYGDIEHSVDSHVEIILTYPQDSFREISGESTMDNLNMRAQSVHEGTDPSGTTRKDANDPESRSQESSESCTAKKGAESEQAGNSSIVEIEIEEITGVSAPLVEVQSMDALIVEEQLRQEMSVASTTVDKLSKEETVHLSTDDNDNTTEDVMISEREPLPVVTAGIDDANNDREAEKLDKEDERLTKSAPDNTVMSNNPEIIIDDYSNQSPEQDADHLDESSLCEETIVETGNQEHIVEIELFEPTNVELRTAEIKTIGSNDTTLHDAGDDGENSLAEAYNEQVTGLSENVSVGRVDEYTESTLRAYAADIVSSVLTSCVTRLEENAQNDSGVLAAETNDTELDVNAENTREEAPIKALSGGEAVDQSASAKPEVISQNSSGGVFGPIAARQPAFEDAVTPAERPGEIVIAETSQSVLSSISDENEEPANETPSPPSVKERRVESTGSEEADKEPEKRVDANSSKIDGIQENNSLDAPLNAEMESSHAVQLTAEQLDVQKGDVGGTVPDSSSSVSSEKIEPSSSDNVPDALKTSVDSALDNAYADASLNAGPENSNVMQQSKDQLDMEKREVDGATPNNSSAGAEPTEPTRPDIVPDVLNTSVGTSSVTNDDVLDNGYHDAPLNPELEIARPSKLSDKQRDVDKSEVDETPDPLSASRMQDEPTSVKDVRDVLTSSEDARAVTMDSVLSSVIPGALLNAEPVSTQLSPLTKEQKHQSEEDATDSGSVSEVVTEEAASSGAESNHSSLTARRKRDASEEDTERASRENGKPGEGERLTGTADGDAQEEDTAAHLPIETERVDNESGVLNTVEEAKPKVLQASQLSEEMPSKDSPSAERKPEVLTSDKELLEEVTVPDAEGADNETAVNSYSESSLTSVSVDAKESMESVSELSTRESEQASEDVSIEAVTIDHGGDGKKGEAESNSEAGVVDPSEVPAAVVETEGNLTIVPRENVREQEDGARFGEPNGEPDLSNHVERHHNNGLREFEYDSSAYKPAVLKSYDSLSRSKDPEVLLQKVVGNRTNDPHFDNDAEEPAKIDDEDDYYIAKNESTAVADNEKDSLGALSTVYESSLEYARSNIEENFTAFDASTTASSDHEAIGTIVPSSEHLIRDHAIVIGGVFKQDDYSDGSDVSNTKSSFHESKIRDETLLAEHTSDRRHRADGGREDLESEIGGPEKHISCYNIGKSLRREMNTVSEPVGVATELDDEAAKSGTRQQDVRDVQDLKDHRSLREDLNPGNSAEAGLNNPLQSQHQSDGSQIHQQNSFENVAPGTEHITDEERHQVSLADTPRHELSEKPYTVSNDTEAEAANLAEQHGTETSRAHDQFRQSDHVREEQEEVAAMDFSDEELQSLEDMHAHNYTVVADVHVSAHPESHDSREGTLDRQSIRDATALTTVTTTTDDDKEVAIGATGTNETDTTMQEQAVETEAKEPKDMMSTVGHPEDPGAEDPSDKLQPAVGALKTAVMVHEETKLEALECSEELLHSVATEADFSSDVYEHTDDGQEAAVMPEINGEQPSEKVPSTLGNQESPLQEPELLGSGEAASETKEPGEGKEAPSPKRTSPSDAVEDVIVPEHIPSQSGKSSTTESDEGSGKRSTSVNGDLKEAVEKFSTLVNSDDANLPSTGKKCNAKVVTPDGPAIPGVTDEKVVSEEPEDEVQDEGHPHAAANAEPDSSAENEDSMKTDSSESVQLPTAGGENGFGDTGTKQVKEDTTHNVTESVEQSERTEGGEKGAPRDTIKSTRIFQKTVLRTESTRTVRKTRSFLPYLRNKDRDPSRHAWQDFKSEADVEPVEETVVARQAFDTMSIPRRGLCPTSEPPSNACSVAVQALPSTRDQEVQVEFDEHDCITRLVELQIAMNEQEEVRRQDMKAACELVEKLEAMQLSESLMRSQLRAMDAERREQMAREARLRDELQAWQETVQQQQLLLQQLKEDLDDTEDTLAAQRQEANRLREQMLVLQESCDSGLLMVDVLSRADKEVQTPDGGQHPLSSSSSGKGIRMDDSSPVYLDQLDQHRRLSALVSSQLEATANRIAQLRREALANRTRGGAGGGGTVDDYIQDLAVRTDAAPTS</sequence>
<name>A0AAQ4FEN5_AMBAM</name>
<feature type="compositionally biased region" description="Basic and acidic residues" evidence="2">
    <location>
        <begin position="2085"/>
        <end position="2104"/>
    </location>
</feature>
<feature type="region of interest" description="Disordered" evidence="2">
    <location>
        <begin position="1110"/>
        <end position="1134"/>
    </location>
</feature>
<feature type="compositionally biased region" description="Polar residues" evidence="2">
    <location>
        <begin position="714"/>
        <end position="728"/>
    </location>
</feature>
<feature type="region of interest" description="Disordered" evidence="2">
    <location>
        <begin position="216"/>
        <end position="305"/>
    </location>
</feature>
<feature type="region of interest" description="Disordered" evidence="2">
    <location>
        <begin position="2611"/>
        <end position="2637"/>
    </location>
</feature>
<dbReference type="Proteomes" id="UP001321473">
    <property type="component" value="Unassembled WGS sequence"/>
</dbReference>
<organism evidence="3 4">
    <name type="scientific">Amblyomma americanum</name>
    <name type="common">Lone star tick</name>
    <dbReference type="NCBI Taxonomy" id="6943"/>
    <lineage>
        <taxon>Eukaryota</taxon>
        <taxon>Metazoa</taxon>
        <taxon>Ecdysozoa</taxon>
        <taxon>Arthropoda</taxon>
        <taxon>Chelicerata</taxon>
        <taxon>Arachnida</taxon>
        <taxon>Acari</taxon>
        <taxon>Parasitiformes</taxon>
        <taxon>Ixodida</taxon>
        <taxon>Ixodoidea</taxon>
        <taxon>Ixodidae</taxon>
        <taxon>Amblyomminae</taxon>
        <taxon>Amblyomma</taxon>
    </lineage>
</organism>
<feature type="region of interest" description="Disordered" evidence="2">
    <location>
        <begin position="1186"/>
        <end position="1246"/>
    </location>
</feature>
<feature type="compositionally biased region" description="Polar residues" evidence="2">
    <location>
        <begin position="2196"/>
        <end position="2205"/>
    </location>
</feature>
<feature type="compositionally biased region" description="Acidic residues" evidence="2">
    <location>
        <begin position="1440"/>
        <end position="1454"/>
    </location>
</feature>
<feature type="compositionally biased region" description="Basic and acidic residues" evidence="2">
    <location>
        <begin position="3004"/>
        <end position="3017"/>
    </location>
</feature>
<feature type="compositionally biased region" description="Polar residues" evidence="2">
    <location>
        <begin position="2872"/>
        <end position="2883"/>
    </location>
</feature>
<feature type="compositionally biased region" description="Basic and acidic residues" evidence="2">
    <location>
        <begin position="1188"/>
        <end position="1208"/>
    </location>
</feature>
<feature type="compositionally biased region" description="Polar residues" evidence="2">
    <location>
        <begin position="1869"/>
        <end position="1879"/>
    </location>
</feature>
<feature type="region of interest" description="Disordered" evidence="2">
    <location>
        <begin position="2160"/>
        <end position="2440"/>
    </location>
</feature>
<feature type="compositionally biased region" description="Basic and acidic residues" evidence="2">
    <location>
        <begin position="596"/>
        <end position="611"/>
    </location>
</feature>
<feature type="compositionally biased region" description="Polar residues" evidence="2">
    <location>
        <begin position="1918"/>
        <end position="1932"/>
    </location>
</feature>
<protein>
    <submittedName>
        <fullName evidence="3">Uncharacterized protein</fullName>
    </submittedName>
</protein>
<feature type="compositionally biased region" description="Polar residues" evidence="2">
    <location>
        <begin position="2705"/>
        <end position="2719"/>
    </location>
</feature>
<proteinExistence type="predicted"/>
<feature type="compositionally biased region" description="Basic and acidic residues" evidence="2">
    <location>
        <begin position="2611"/>
        <end position="2625"/>
    </location>
</feature>
<feature type="compositionally biased region" description="Basic and acidic residues" evidence="2">
    <location>
        <begin position="1226"/>
        <end position="1241"/>
    </location>
</feature>
<feature type="compositionally biased region" description="Polar residues" evidence="2">
    <location>
        <begin position="1487"/>
        <end position="1497"/>
    </location>
</feature>